<evidence type="ECO:0000313" key="1">
    <source>
        <dbReference type="EMBL" id="NKI90992.1"/>
    </source>
</evidence>
<reference evidence="1 2" key="1">
    <citation type="submission" date="2020-03" db="EMBL/GenBank/DDBJ databases">
        <title>Genomic Encyclopedia of Type Strains, Phase IV (KMG-V): Genome sequencing to study the core and pangenomes of soil and plant-associated prokaryotes.</title>
        <authorList>
            <person name="Whitman W."/>
        </authorList>
    </citation>
    <scope>NUCLEOTIDE SEQUENCE [LARGE SCALE GENOMIC DNA]</scope>
    <source>
        <strain evidence="1 2">1B</strain>
    </source>
</reference>
<dbReference type="EMBL" id="JAAVTK010000012">
    <property type="protein sequence ID" value="NKI90992.1"/>
    <property type="molecule type" value="Genomic_DNA"/>
</dbReference>
<gene>
    <name evidence="1" type="ORF">HBN54_003604</name>
</gene>
<proteinExistence type="predicted"/>
<comment type="caution">
    <text evidence="1">The sequence shown here is derived from an EMBL/GenBank/DDBJ whole genome shotgun (WGS) entry which is preliminary data.</text>
</comment>
<sequence>MKNEPNNEQDWVEQTLHSLDGATRPVPSPWLYQQVRHRLEARQAAQADTPDWGWTLKRVAFATALLAANVVTFAHRADFRQPATTQATTQEYAYPTLGGY</sequence>
<dbReference type="Proteomes" id="UP000717634">
    <property type="component" value="Unassembled WGS sequence"/>
</dbReference>
<evidence type="ECO:0000313" key="2">
    <source>
        <dbReference type="Proteomes" id="UP000717634"/>
    </source>
</evidence>
<organism evidence="1 2">
    <name type="scientific">Hymenobacter artigasi</name>
    <dbReference type="NCBI Taxonomy" id="2719616"/>
    <lineage>
        <taxon>Bacteria</taxon>
        <taxon>Pseudomonadati</taxon>
        <taxon>Bacteroidota</taxon>
        <taxon>Cytophagia</taxon>
        <taxon>Cytophagales</taxon>
        <taxon>Hymenobacteraceae</taxon>
        <taxon>Hymenobacter</taxon>
    </lineage>
</organism>
<keyword evidence="2" id="KW-1185">Reference proteome</keyword>
<accession>A0ABX1HPD2</accession>
<protein>
    <submittedName>
        <fullName evidence="1">Uncharacterized protein</fullName>
    </submittedName>
</protein>
<dbReference type="RefSeq" id="WP_168674574.1">
    <property type="nucleotide sequence ID" value="NZ_JAAVTK010000012.1"/>
</dbReference>
<name>A0ABX1HPD2_9BACT</name>